<dbReference type="AlphaFoldDB" id="R8BTP6"/>
<feature type="region of interest" description="Disordered" evidence="1">
    <location>
        <begin position="1"/>
        <end position="342"/>
    </location>
</feature>
<keyword evidence="3" id="KW-1185">Reference proteome</keyword>
<accession>R8BTP6</accession>
<protein>
    <submittedName>
        <fullName evidence="2">Uncharacterized protein</fullName>
    </submittedName>
</protein>
<evidence type="ECO:0000256" key="1">
    <source>
        <dbReference type="SAM" id="MobiDB-lite"/>
    </source>
</evidence>
<feature type="region of interest" description="Disordered" evidence="1">
    <location>
        <begin position="393"/>
        <end position="416"/>
    </location>
</feature>
<reference evidence="3" key="1">
    <citation type="journal article" date="2013" name="Genome Announc.">
        <title>Draft genome sequence of the ascomycete Phaeoacremonium aleophilum strain UCR-PA7, a causal agent of the esca disease complex in grapevines.</title>
        <authorList>
            <person name="Blanco-Ulate B."/>
            <person name="Rolshausen P."/>
            <person name="Cantu D."/>
        </authorList>
    </citation>
    <scope>NUCLEOTIDE SEQUENCE [LARGE SCALE GENOMIC DNA]</scope>
    <source>
        <strain evidence="3">UCR-PA7</strain>
    </source>
</reference>
<dbReference type="OrthoDB" id="5245631at2759"/>
<feature type="compositionally biased region" description="Basic residues" evidence="1">
    <location>
        <begin position="98"/>
        <end position="116"/>
    </location>
</feature>
<dbReference type="GeneID" id="19321943"/>
<dbReference type="RefSeq" id="XP_007912531.1">
    <property type="nucleotide sequence ID" value="XM_007914340.1"/>
</dbReference>
<dbReference type="InterPro" id="IPR013268">
    <property type="entry name" value="UTP16"/>
</dbReference>
<feature type="compositionally biased region" description="Low complexity" evidence="1">
    <location>
        <begin position="236"/>
        <end position="246"/>
    </location>
</feature>
<gene>
    <name evidence="2" type="ORF">UCRPA7_1761</name>
</gene>
<dbReference type="eggNOG" id="ENOG502S51X">
    <property type="taxonomic scope" value="Eukaryota"/>
</dbReference>
<evidence type="ECO:0000313" key="2">
    <source>
        <dbReference type="EMBL" id="EOO02763.1"/>
    </source>
</evidence>
<organism evidence="2 3">
    <name type="scientific">Phaeoacremonium minimum (strain UCR-PA7)</name>
    <name type="common">Esca disease fungus</name>
    <name type="synonym">Togninia minima</name>
    <dbReference type="NCBI Taxonomy" id="1286976"/>
    <lineage>
        <taxon>Eukaryota</taxon>
        <taxon>Fungi</taxon>
        <taxon>Dikarya</taxon>
        <taxon>Ascomycota</taxon>
        <taxon>Pezizomycotina</taxon>
        <taxon>Sordariomycetes</taxon>
        <taxon>Sordariomycetidae</taxon>
        <taxon>Togniniales</taxon>
        <taxon>Togniniaceae</taxon>
        <taxon>Phaeoacremonium</taxon>
    </lineage>
</organism>
<dbReference type="Pfam" id="PF08297">
    <property type="entry name" value="U3_snoRNA_assoc"/>
    <property type="match status" value="1"/>
</dbReference>
<sequence length="429" mass="46337">MPIQTRARVYDTPVAAKKKDTPSSSAKRKPKSQTVPEAEDTPDGSQLPQSPELGLGDRPDEQSTMGQAASSLSRSAKRKPEDEDASAAAAQDESPSTKKQKLAVRPKRSTPSKSHKSFSVEIPLSKLRDTKPEAEAADESSPPTKDEVVAETAAEVVTPAPSKSKRITFSDDEPMEFYTPLEAPAKTPRKTPAKLAASVVPETVAEAEQEEEEESDDDEAPEAVSTHKPVQSNKVAQAAAKAAEQQAAEKKRKRQERDALFKQQAEVRKRAEEAKQPAEKASPEPDSDAGVADDEPAAAAAPADAGDVARSLVSGGGGRKRAEKRSLPSILPAEFLESDEEDDEGALAAAGVARQPKKIKFTTAERQLARDGRPPADQRVGSTVYRVLHDKADKKLAPKLQKHSRNAKEELLRRNRVAQRKKSGFFVNK</sequence>
<feature type="compositionally biased region" description="Acidic residues" evidence="1">
    <location>
        <begin position="285"/>
        <end position="296"/>
    </location>
</feature>
<dbReference type="KEGG" id="tmn:UCRPA7_1761"/>
<evidence type="ECO:0000313" key="3">
    <source>
        <dbReference type="Proteomes" id="UP000014074"/>
    </source>
</evidence>
<dbReference type="EMBL" id="KB932902">
    <property type="protein sequence ID" value="EOO02763.1"/>
    <property type="molecule type" value="Genomic_DNA"/>
</dbReference>
<dbReference type="HOGENOM" id="CLU_032457_0_0_1"/>
<dbReference type="Proteomes" id="UP000014074">
    <property type="component" value="Unassembled WGS sequence"/>
</dbReference>
<dbReference type="GO" id="GO:0030515">
    <property type="term" value="F:snoRNA binding"/>
    <property type="evidence" value="ECO:0007669"/>
    <property type="project" value="InterPro"/>
</dbReference>
<feature type="compositionally biased region" description="Low complexity" evidence="1">
    <location>
        <begin position="150"/>
        <end position="161"/>
    </location>
</feature>
<proteinExistence type="predicted"/>
<dbReference type="GO" id="GO:0006364">
    <property type="term" value="P:rRNA processing"/>
    <property type="evidence" value="ECO:0007669"/>
    <property type="project" value="InterPro"/>
</dbReference>
<feature type="compositionally biased region" description="Basic and acidic residues" evidence="1">
    <location>
        <begin position="255"/>
        <end position="283"/>
    </location>
</feature>
<name>R8BTP6_PHAM7</name>
<feature type="compositionally biased region" description="Low complexity" evidence="1">
    <location>
        <begin position="297"/>
        <end position="309"/>
    </location>
</feature>
<feature type="compositionally biased region" description="Acidic residues" evidence="1">
    <location>
        <begin position="205"/>
        <end position="221"/>
    </location>
</feature>